<dbReference type="Proteomes" id="UP000245992">
    <property type="component" value="Unassembled WGS sequence"/>
</dbReference>
<dbReference type="AlphaFoldDB" id="A0A2T7SNJ2"/>
<evidence type="ECO:0000256" key="1">
    <source>
        <dbReference type="SAM" id="MobiDB-lite"/>
    </source>
</evidence>
<comment type="caution">
    <text evidence="2">The sequence shown here is derived from an EMBL/GenBank/DDBJ whole genome shotgun (WGS) entry which is preliminary data.</text>
</comment>
<gene>
    <name evidence="2" type="ORF">Y717_11765</name>
</gene>
<evidence type="ECO:0000313" key="2">
    <source>
        <dbReference type="EMBL" id="PVE04483.1"/>
    </source>
</evidence>
<sequence length="38" mass="4276">MSLPRSTVQGSPRDSDRYAGRQYAPLMAMELPEPDRPV</sequence>
<protein>
    <submittedName>
        <fullName evidence="2">Uncharacterized protein</fullName>
    </submittedName>
</protein>
<feature type="compositionally biased region" description="Polar residues" evidence="1">
    <location>
        <begin position="1"/>
        <end position="12"/>
    </location>
</feature>
<evidence type="ECO:0000313" key="3">
    <source>
        <dbReference type="Proteomes" id="UP000245992"/>
    </source>
</evidence>
<dbReference type="EMBL" id="AZSP01000388">
    <property type="protein sequence ID" value="PVE04483.1"/>
    <property type="molecule type" value="Genomic_DNA"/>
</dbReference>
<proteinExistence type="predicted"/>
<name>A0A2T7SNJ2_9ACTN</name>
<accession>A0A2T7SNJ2</accession>
<organism evidence="2 3">
    <name type="scientific">Streptomyces scopuliridis RB72</name>
    <dbReference type="NCBI Taxonomy" id="1440053"/>
    <lineage>
        <taxon>Bacteria</taxon>
        <taxon>Bacillati</taxon>
        <taxon>Actinomycetota</taxon>
        <taxon>Actinomycetes</taxon>
        <taxon>Kitasatosporales</taxon>
        <taxon>Streptomycetaceae</taxon>
        <taxon>Streptomyces</taxon>
    </lineage>
</organism>
<feature type="region of interest" description="Disordered" evidence="1">
    <location>
        <begin position="1"/>
        <end position="38"/>
    </location>
</feature>
<keyword evidence="3" id="KW-1185">Reference proteome</keyword>
<reference evidence="2 3" key="1">
    <citation type="submission" date="2013-12" db="EMBL/GenBank/DDBJ databases">
        <title>Annotated genome of Streptomyces scopuliridis.</title>
        <authorList>
            <person name="Olson J.B."/>
        </authorList>
    </citation>
    <scope>NUCLEOTIDE SEQUENCE [LARGE SCALE GENOMIC DNA]</scope>
    <source>
        <strain evidence="2 3">RB72</strain>
    </source>
</reference>